<dbReference type="InterPro" id="IPR017853">
    <property type="entry name" value="GH"/>
</dbReference>
<evidence type="ECO:0000313" key="5">
    <source>
        <dbReference type="Proteomes" id="UP000465035"/>
    </source>
</evidence>
<evidence type="ECO:0000313" key="4">
    <source>
        <dbReference type="EMBL" id="QHB51273.1"/>
    </source>
</evidence>
<gene>
    <name evidence="4" type="ORF">GQR93_03040</name>
</gene>
<dbReference type="Gene3D" id="3.20.20.80">
    <property type="entry name" value="Glycosidases"/>
    <property type="match status" value="1"/>
</dbReference>
<dbReference type="EMBL" id="CP047121">
    <property type="protein sequence ID" value="QHB51273.1"/>
    <property type="molecule type" value="Genomic_DNA"/>
</dbReference>
<dbReference type="SMR" id="A0A6P1E967"/>
<organism evidence="4 5">
    <name type="scientific">Lentilactobacillus hilgardii</name>
    <name type="common">Lactobacillus hilgardii</name>
    <dbReference type="NCBI Taxonomy" id="1588"/>
    <lineage>
        <taxon>Bacteria</taxon>
        <taxon>Bacillati</taxon>
        <taxon>Bacillota</taxon>
        <taxon>Bacilli</taxon>
        <taxon>Lactobacillales</taxon>
        <taxon>Lactobacillaceae</taxon>
        <taxon>Lentilactobacillus</taxon>
    </lineage>
</organism>
<dbReference type="GO" id="GO:0003796">
    <property type="term" value="F:lysozyme activity"/>
    <property type="evidence" value="ECO:0007669"/>
    <property type="project" value="InterPro"/>
</dbReference>
<dbReference type="GO" id="GO:0016052">
    <property type="term" value="P:carbohydrate catabolic process"/>
    <property type="evidence" value="ECO:0007669"/>
    <property type="project" value="TreeGrafter"/>
</dbReference>
<name>A0A6P1E967_LENHI</name>
<evidence type="ECO:0000256" key="3">
    <source>
        <dbReference type="ARBA" id="ARBA00023295"/>
    </source>
</evidence>
<dbReference type="PROSITE" id="PS51904">
    <property type="entry name" value="GLYCOSYL_HYDROL_F25_2"/>
    <property type="match status" value="1"/>
</dbReference>
<keyword evidence="3" id="KW-0326">Glycosidase</keyword>
<dbReference type="GeneID" id="69057335"/>
<sequence length="281" mass="31172">MPKLAADVAVYQSKSKAFFEKLKRYGIDSVMVKLTEGTTYVNTSASEQVSNAYQVFGTVGAYHFFHGNGLAEAKYFLAWVKNYGLDKSTVLAIDVEAQDLPANTTPQVNIFLKYLKAQGYLNVITYGSGSWFKYGRINRVALVDQRIWVAAYGVNQPGIDNANAWQYTDNFKRLHVDASYDFDGSLSGTSTKSSTKTQSSYYQATGLGLYEVVAPKANVYKKLKFDKTSKSDMSYAKGSRVWASAVKAGKITHLKLKYANGYITSNSAYVKRIRLLGGDQK</sequence>
<comment type="similarity">
    <text evidence="1">Belongs to the glycosyl hydrolase 25 family.</text>
</comment>
<dbReference type="PANTHER" id="PTHR34135:SF2">
    <property type="entry name" value="LYSOZYME"/>
    <property type="match status" value="1"/>
</dbReference>
<dbReference type="SMART" id="SM00641">
    <property type="entry name" value="Glyco_25"/>
    <property type="match status" value="1"/>
</dbReference>
<dbReference type="GO" id="GO:0016998">
    <property type="term" value="P:cell wall macromolecule catabolic process"/>
    <property type="evidence" value="ECO:0007669"/>
    <property type="project" value="InterPro"/>
</dbReference>
<accession>A0A6P1E967</accession>
<keyword evidence="2" id="KW-0378">Hydrolase</keyword>
<dbReference type="Proteomes" id="UP000465035">
    <property type="component" value="Chromosome"/>
</dbReference>
<dbReference type="InterPro" id="IPR018077">
    <property type="entry name" value="Glyco_hydro_fam25_subgr"/>
</dbReference>
<dbReference type="GO" id="GO:0009253">
    <property type="term" value="P:peptidoglycan catabolic process"/>
    <property type="evidence" value="ECO:0007669"/>
    <property type="project" value="InterPro"/>
</dbReference>
<evidence type="ECO:0000256" key="1">
    <source>
        <dbReference type="ARBA" id="ARBA00010646"/>
    </source>
</evidence>
<proteinExistence type="inferred from homology"/>
<evidence type="ECO:0000256" key="2">
    <source>
        <dbReference type="ARBA" id="ARBA00022801"/>
    </source>
</evidence>
<dbReference type="PANTHER" id="PTHR34135">
    <property type="entry name" value="LYSOZYME"/>
    <property type="match status" value="1"/>
</dbReference>
<dbReference type="AlphaFoldDB" id="A0A6P1E967"/>
<reference evidence="4 5" key="1">
    <citation type="submission" date="2019-12" db="EMBL/GenBank/DDBJ databases">
        <title>Lactobacillus hilgardii FLUB.</title>
        <authorList>
            <person name="Gustaw K."/>
        </authorList>
    </citation>
    <scope>NUCLEOTIDE SEQUENCE [LARGE SCALE GENOMIC DNA]</scope>
    <source>
        <strain evidence="4 5">FLUB</strain>
    </source>
</reference>
<dbReference type="RefSeq" id="WP_159298687.1">
    <property type="nucleotide sequence ID" value="NZ_CP047121.1"/>
</dbReference>
<protein>
    <submittedName>
        <fullName evidence="4">Autolysin</fullName>
    </submittedName>
</protein>
<dbReference type="InterPro" id="IPR002053">
    <property type="entry name" value="Glyco_hydro_25"/>
</dbReference>
<dbReference type="Pfam" id="PF01183">
    <property type="entry name" value="Glyco_hydro_25"/>
    <property type="match status" value="1"/>
</dbReference>
<dbReference type="SUPFAM" id="SSF51445">
    <property type="entry name" value="(Trans)glycosidases"/>
    <property type="match status" value="1"/>
</dbReference>